<dbReference type="Proteomes" id="UP000249239">
    <property type="component" value="Unassembled WGS sequence"/>
</dbReference>
<evidence type="ECO:0000256" key="4">
    <source>
        <dbReference type="ARBA" id="ARBA00052904"/>
    </source>
</evidence>
<dbReference type="PROSITE" id="PS50263">
    <property type="entry name" value="CN_HYDROLASE"/>
    <property type="match status" value="1"/>
</dbReference>
<accession>A0A2W7MTU8</accession>
<dbReference type="FunFam" id="3.60.110.10:FF:000004">
    <property type="entry name" value="Carbon-nitrogen hydrolase"/>
    <property type="match status" value="1"/>
</dbReference>
<keyword evidence="8" id="KW-1185">Reference proteome</keyword>
<dbReference type="AlphaFoldDB" id="A0A2W7MTU8"/>
<feature type="domain" description="CN hydrolase" evidence="6">
    <location>
        <begin position="1"/>
        <end position="232"/>
    </location>
</feature>
<dbReference type="PROSITE" id="PS01227">
    <property type="entry name" value="UPF0012"/>
    <property type="match status" value="1"/>
</dbReference>
<dbReference type="Gene3D" id="3.60.110.10">
    <property type="entry name" value="Carbon-nitrogen hydrolase"/>
    <property type="match status" value="1"/>
</dbReference>
<dbReference type="EC" id="3.5.1.3" evidence="3"/>
<dbReference type="EMBL" id="QKZK01000044">
    <property type="protein sequence ID" value="PZX10963.1"/>
    <property type="molecule type" value="Genomic_DNA"/>
</dbReference>
<keyword evidence="2 7" id="KW-0378">Hydrolase</keyword>
<evidence type="ECO:0000256" key="5">
    <source>
        <dbReference type="ARBA" id="ARBA00072139"/>
    </source>
</evidence>
<dbReference type="PANTHER" id="PTHR47799:SF1">
    <property type="entry name" value="OMEGA-AMIDASE YAFV"/>
    <property type="match status" value="1"/>
</dbReference>
<evidence type="ECO:0000256" key="3">
    <source>
        <dbReference type="ARBA" id="ARBA00039118"/>
    </source>
</evidence>
<organism evidence="7 8">
    <name type="scientific">Breznakibacter xylanolyticus</name>
    <dbReference type="NCBI Taxonomy" id="990"/>
    <lineage>
        <taxon>Bacteria</taxon>
        <taxon>Pseudomonadati</taxon>
        <taxon>Bacteroidota</taxon>
        <taxon>Bacteroidia</taxon>
        <taxon>Marinilabiliales</taxon>
        <taxon>Marinilabiliaceae</taxon>
        <taxon>Breznakibacter</taxon>
    </lineage>
</organism>
<comment type="caution">
    <text evidence="7">The sequence shown here is derived from an EMBL/GenBank/DDBJ whole genome shotgun (WGS) entry which is preliminary data.</text>
</comment>
<comment type="catalytic activity">
    <reaction evidence="4">
        <text>a monoamide of a dicarboxylate + H2O = a dicarboxylate + NH4(+)</text>
        <dbReference type="Rhea" id="RHEA:11716"/>
        <dbReference type="ChEBI" id="CHEBI:15377"/>
        <dbReference type="ChEBI" id="CHEBI:28938"/>
        <dbReference type="ChEBI" id="CHEBI:28965"/>
        <dbReference type="ChEBI" id="CHEBI:77450"/>
        <dbReference type="EC" id="3.5.1.3"/>
    </reaction>
</comment>
<evidence type="ECO:0000256" key="2">
    <source>
        <dbReference type="ARBA" id="ARBA00022801"/>
    </source>
</evidence>
<dbReference type="GO" id="GO:0050152">
    <property type="term" value="F:omega-amidase activity"/>
    <property type="evidence" value="ECO:0007669"/>
    <property type="project" value="UniProtKB-EC"/>
</dbReference>
<protein>
    <recommendedName>
        <fullName evidence="5">Omega-amidase YafV</fullName>
        <ecNumber evidence="3">3.5.1.3</ecNumber>
    </recommendedName>
</protein>
<comment type="similarity">
    <text evidence="1">Belongs to the carbon-nitrogen hydrolase superfamily. NIT1/NIT2 family.</text>
</comment>
<evidence type="ECO:0000313" key="7">
    <source>
        <dbReference type="EMBL" id="PZX10963.1"/>
    </source>
</evidence>
<evidence type="ECO:0000313" key="8">
    <source>
        <dbReference type="Proteomes" id="UP000249239"/>
    </source>
</evidence>
<dbReference type="InterPro" id="IPR052737">
    <property type="entry name" value="Omega-amidase_YafV"/>
</dbReference>
<dbReference type="InterPro" id="IPR036526">
    <property type="entry name" value="C-N_Hydrolase_sf"/>
</dbReference>
<proteinExistence type="inferred from homology"/>
<dbReference type="Pfam" id="PF00795">
    <property type="entry name" value="CN_hydrolase"/>
    <property type="match status" value="1"/>
</dbReference>
<evidence type="ECO:0000256" key="1">
    <source>
        <dbReference type="ARBA" id="ARBA00010613"/>
    </source>
</evidence>
<dbReference type="InterPro" id="IPR003010">
    <property type="entry name" value="C-N_Hydrolase"/>
</dbReference>
<reference evidence="7 8" key="1">
    <citation type="submission" date="2018-06" db="EMBL/GenBank/DDBJ databases">
        <title>Genomic Encyclopedia of Archaeal and Bacterial Type Strains, Phase II (KMG-II): from individual species to whole genera.</title>
        <authorList>
            <person name="Goeker M."/>
        </authorList>
    </citation>
    <scope>NUCLEOTIDE SEQUENCE [LARGE SCALE GENOMIC DNA]</scope>
    <source>
        <strain evidence="7 8">DSM 6779</strain>
    </source>
</reference>
<evidence type="ECO:0000259" key="6">
    <source>
        <dbReference type="PROSITE" id="PS50263"/>
    </source>
</evidence>
<dbReference type="PANTHER" id="PTHR47799">
    <property type="entry name" value="OMEGA-AMIDASE YAFV"/>
    <property type="match status" value="1"/>
</dbReference>
<dbReference type="NCBIfam" id="NF007757">
    <property type="entry name" value="PRK10438.1"/>
    <property type="match status" value="1"/>
</dbReference>
<dbReference type="SUPFAM" id="SSF56317">
    <property type="entry name" value="Carbon-nitrogen hydrolase"/>
    <property type="match status" value="1"/>
</dbReference>
<dbReference type="OrthoDB" id="9811121at2"/>
<dbReference type="InterPro" id="IPR001110">
    <property type="entry name" value="UPF0012_CS"/>
</dbReference>
<gene>
    <name evidence="7" type="ORF">LX69_03223</name>
</gene>
<sequence>MIVKFLQCHIEWENESLNLQRYSQIIQDEIGHCDLLVLPETFHCGFTDTPAHVAQTMDGSVLTWMRQTAMRHQTALAGSVVIAEKGSHVNRLVFVYPDGSITWYDKRHLFRMGNEHHRFSPGNRRMVIQYRGWRILLLVCYDLRFPVWARNLEDYDMMLIVANWPTPRREVWNVLLKARAIENQSYVVAVNRVGNDLLNRYSGDSVILDPRGQALVAAPDDQEVLMGTELDLNALRKFRAKFPAFLDRDGFNVI</sequence>
<name>A0A2W7MTU8_9BACT</name>
<dbReference type="GO" id="GO:0106008">
    <property type="term" value="F:2-oxoglutaramate amidase activity"/>
    <property type="evidence" value="ECO:0007669"/>
    <property type="project" value="TreeGrafter"/>
</dbReference>